<dbReference type="Proteomes" id="UP000800036">
    <property type="component" value="Unassembled WGS sequence"/>
</dbReference>
<evidence type="ECO:0000313" key="1">
    <source>
        <dbReference type="EMBL" id="KAF1975349.1"/>
    </source>
</evidence>
<dbReference type="AlphaFoldDB" id="A0A6A5VG20"/>
<reference evidence="1" key="1">
    <citation type="journal article" date="2020" name="Stud. Mycol.">
        <title>101 Dothideomycetes genomes: a test case for predicting lifestyles and emergence of pathogens.</title>
        <authorList>
            <person name="Haridas S."/>
            <person name="Albert R."/>
            <person name="Binder M."/>
            <person name="Bloem J."/>
            <person name="Labutti K."/>
            <person name="Salamov A."/>
            <person name="Andreopoulos B."/>
            <person name="Baker S."/>
            <person name="Barry K."/>
            <person name="Bills G."/>
            <person name="Bluhm B."/>
            <person name="Cannon C."/>
            <person name="Castanera R."/>
            <person name="Culley D."/>
            <person name="Daum C."/>
            <person name="Ezra D."/>
            <person name="Gonzalez J."/>
            <person name="Henrissat B."/>
            <person name="Kuo A."/>
            <person name="Liang C."/>
            <person name="Lipzen A."/>
            <person name="Lutzoni F."/>
            <person name="Magnuson J."/>
            <person name="Mondo S."/>
            <person name="Nolan M."/>
            <person name="Ohm R."/>
            <person name="Pangilinan J."/>
            <person name="Park H.-J."/>
            <person name="Ramirez L."/>
            <person name="Alfaro M."/>
            <person name="Sun H."/>
            <person name="Tritt A."/>
            <person name="Yoshinaga Y."/>
            <person name="Zwiers L.-H."/>
            <person name="Turgeon B."/>
            <person name="Goodwin S."/>
            <person name="Spatafora J."/>
            <person name="Crous P."/>
            <person name="Grigoriev I."/>
        </authorList>
    </citation>
    <scope>NUCLEOTIDE SEQUENCE</scope>
    <source>
        <strain evidence="1">CBS 107.79</strain>
    </source>
</reference>
<name>A0A6A5VG20_9PLEO</name>
<evidence type="ECO:0000313" key="2">
    <source>
        <dbReference type="Proteomes" id="UP000800036"/>
    </source>
</evidence>
<proteinExistence type="predicted"/>
<gene>
    <name evidence="1" type="ORF">BU23DRAFT_82990</name>
</gene>
<dbReference type="EMBL" id="ML976671">
    <property type="protein sequence ID" value="KAF1975349.1"/>
    <property type="molecule type" value="Genomic_DNA"/>
</dbReference>
<sequence>MVKFQSCSDKIRSYGPQLKTLLSNSSSPEPIYHTTETDTCIDVSKRLTRCQDLSNLAGLSPTEILDLLHELAQEGVMYGSLDGGVQKSIYDVLMAKLTQGGTVDPRVLDQLQNLALGWHRRRSRLYLRGRAPRCRIVSLVGRRPWGNTRVKEVRATVMVAVLKVALAKAPEKVLAKVPHKVPTETRTTVLRLALEKGQKMAPEGTTQKKVPEAKFQPTMDLTRILMKAVKITGPTGAKTAARDRVIQTAMRTTTATKGTRMKTRDLTAITTTMATQMGTREKEGTLTVMRGTRTVMRGTRTVMRGTRTVTREKVGVTPTEIKETMEMPITVRETKEMLALVKESPILPMEMLVVMRET</sequence>
<organism evidence="1 2">
    <name type="scientific">Bimuria novae-zelandiae CBS 107.79</name>
    <dbReference type="NCBI Taxonomy" id="1447943"/>
    <lineage>
        <taxon>Eukaryota</taxon>
        <taxon>Fungi</taxon>
        <taxon>Dikarya</taxon>
        <taxon>Ascomycota</taxon>
        <taxon>Pezizomycotina</taxon>
        <taxon>Dothideomycetes</taxon>
        <taxon>Pleosporomycetidae</taxon>
        <taxon>Pleosporales</taxon>
        <taxon>Massarineae</taxon>
        <taxon>Didymosphaeriaceae</taxon>
        <taxon>Bimuria</taxon>
    </lineage>
</organism>
<keyword evidence="2" id="KW-1185">Reference proteome</keyword>
<accession>A0A6A5VG20</accession>
<protein>
    <submittedName>
        <fullName evidence="1">Uncharacterized protein</fullName>
    </submittedName>
</protein>